<dbReference type="CDD" id="cd09083">
    <property type="entry name" value="EEP-1"/>
    <property type="match status" value="1"/>
</dbReference>
<proteinExistence type="predicted"/>
<protein>
    <submittedName>
        <fullName evidence="2">Metal-dependent hydrolase, endonuclease/exonuclease/phosphatase family</fullName>
    </submittedName>
</protein>
<gene>
    <name evidence="2" type="ORF">SAMN05192529_1286</name>
</gene>
<dbReference type="Proteomes" id="UP000199041">
    <property type="component" value="Unassembled WGS sequence"/>
</dbReference>
<dbReference type="Gene3D" id="3.60.10.10">
    <property type="entry name" value="Endonuclease/exonuclease/phosphatase"/>
    <property type="match status" value="1"/>
</dbReference>
<accession>A0A1H4C729</accession>
<organism evidence="2 3">
    <name type="scientific">Arachidicoccus rhizosphaerae</name>
    <dbReference type="NCBI Taxonomy" id="551991"/>
    <lineage>
        <taxon>Bacteria</taxon>
        <taxon>Pseudomonadati</taxon>
        <taxon>Bacteroidota</taxon>
        <taxon>Chitinophagia</taxon>
        <taxon>Chitinophagales</taxon>
        <taxon>Chitinophagaceae</taxon>
        <taxon>Arachidicoccus</taxon>
    </lineage>
</organism>
<keyword evidence="2" id="KW-0540">Nuclease</keyword>
<dbReference type="GO" id="GO:0000175">
    <property type="term" value="F:3'-5'-RNA exonuclease activity"/>
    <property type="evidence" value="ECO:0007669"/>
    <property type="project" value="TreeGrafter"/>
</dbReference>
<sequence length="299" mass="33955">MYQKNLGVKSVSRRLVKIIKISTGLITCALFLTAIPKLQAQTMRIASYNIRNENTYDTGNLWKDRVGHVAALVKFHEFDIFGVQEALEHQLETLQSALPGYAYYGIGRDDGKLAGEHESIFYRKDKFKVLDKGDFWLSATPDVPSKSWDAPCCNRICSWVKLEAKSSKKSFYVFNAHYDYEKDYARNQSSLLMLKKIKEIAGTQPVIMVGDINGGNTTSWYKTLEASEKLEDSYLLAKDPYTPRGSFNEFGKYEDGEFIDHIFCSKEFTVGKWGVLSDTYGKLKFPADHCPILAVLTLK</sequence>
<dbReference type="PANTHER" id="PTHR12121:SF36">
    <property type="entry name" value="ENDONUCLEASE_EXONUCLEASE_PHOSPHATASE DOMAIN-CONTAINING PROTEIN"/>
    <property type="match status" value="1"/>
</dbReference>
<keyword evidence="2" id="KW-0269">Exonuclease</keyword>
<reference evidence="2 3" key="1">
    <citation type="submission" date="2016-10" db="EMBL/GenBank/DDBJ databases">
        <authorList>
            <person name="de Groot N.N."/>
        </authorList>
    </citation>
    <scope>NUCLEOTIDE SEQUENCE [LARGE SCALE GENOMIC DNA]</scope>
    <source>
        <strain evidence="2 3">Vu-144</strain>
    </source>
</reference>
<dbReference type="STRING" id="551991.SAMN05192529_1286"/>
<evidence type="ECO:0000313" key="3">
    <source>
        <dbReference type="Proteomes" id="UP000199041"/>
    </source>
</evidence>
<name>A0A1H4C729_9BACT</name>
<keyword evidence="2" id="KW-0378">Hydrolase</keyword>
<dbReference type="AlphaFoldDB" id="A0A1H4C729"/>
<keyword evidence="3" id="KW-1185">Reference proteome</keyword>
<dbReference type="Pfam" id="PF03372">
    <property type="entry name" value="Exo_endo_phos"/>
    <property type="match status" value="1"/>
</dbReference>
<dbReference type="PANTHER" id="PTHR12121">
    <property type="entry name" value="CARBON CATABOLITE REPRESSOR PROTEIN 4"/>
    <property type="match status" value="1"/>
</dbReference>
<keyword evidence="2" id="KW-0255">Endonuclease</keyword>
<dbReference type="RefSeq" id="WP_244518990.1">
    <property type="nucleotide sequence ID" value="NZ_FNQY01000028.1"/>
</dbReference>
<dbReference type="EMBL" id="FNQY01000028">
    <property type="protein sequence ID" value="SEA55892.1"/>
    <property type="molecule type" value="Genomic_DNA"/>
</dbReference>
<dbReference type="GO" id="GO:0004519">
    <property type="term" value="F:endonuclease activity"/>
    <property type="evidence" value="ECO:0007669"/>
    <property type="project" value="UniProtKB-KW"/>
</dbReference>
<evidence type="ECO:0000313" key="2">
    <source>
        <dbReference type="EMBL" id="SEA55892.1"/>
    </source>
</evidence>
<dbReference type="InterPro" id="IPR050410">
    <property type="entry name" value="CCR4/nocturin_mRNA_transcr"/>
</dbReference>
<dbReference type="InterPro" id="IPR036691">
    <property type="entry name" value="Endo/exonu/phosph_ase_sf"/>
</dbReference>
<evidence type="ECO:0000259" key="1">
    <source>
        <dbReference type="Pfam" id="PF03372"/>
    </source>
</evidence>
<feature type="domain" description="Endonuclease/exonuclease/phosphatase" evidence="1">
    <location>
        <begin position="46"/>
        <end position="278"/>
    </location>
</feature>
<dbReference type="SUPFAM" id="SSF56219">
    <property type="entry name" value="DNase I-like"/>
    <property type="match status" value="1"/>
</dbReference>
<dbReference type="InterPro" id="IPR005135">
    <property type="entry name" value="Endo/exonuclease/phosphatase"/>
</dbReference>